<evidence type="ECO:0000256" key="6">
    <source>
        <dbReference type="ARBA" id="ARBA00022989"/>
    </source>
</evidence>
<dbReference type="GO" id="GO:0005743">
    <property type="term" value="C:mitochondrial inner membrane"/>
    <property type="evidence" value="ECO:0007669"/>
    <property type="project" value="InterPro"/>
</dbReference>
<dbReference type="PRINTS" id="PR00927">
    <property type="entry name" value="ADPTRNSLCASE"/>
</dbReference>
<dbReference type="InterPro" id="IPR002067">
    <property type="entry name" value="MCP"/>
</dbReference>
<dbReference type="InterPro" id="IPR023395">
    <property type="entry name" value="MCP_dom_sf"/>
</dbReference>
<dbReference type="GO" id="GO:0071913">
    <property type="term" value="F:citrate secondary active transmembrane transporter activity"/>
    <property type="evidence" value="ECO:0007669"/>
    <property type="project" value="TreeGrafter"/>
</dbReference>
<dbReference type="AlphaFoldDB" id="A0A9N9G8B4"/>
<keyword evidence="6" id="KW-1133">Transmembrane helix</keyword>
<dbReference type="PRINTS" id="PR00926">
    <property type="entry name" value="MITOCARRIER"/>
</dbReference>
<evidence type="ECO:0000256" key="1">
    <source>
        <dbReference type="ARBA" id="ARBA00004225"/>
    </source>
</evidence>
<protein>
    <submittedName>
        <fullName evidence="11">5505_t:CDS:1</fullName>
    </submittedName>
</protein>
<dbReference type="PANTHER" id="PTHR45788:SF4">
    <property type="entry name" value="TRICARBOXYLATE TRANSPORT PROTEIN, MITOCHONDRIAL"/>
    <property type="match status" value="1"/>
</dbReference>
<evidence type="ECO:0000256" key="3">
    <source>
        <dbReference type="ARBA" id="ARBA00022448"/>
    </source>
</evidence>
<feature type="repeat" description="Solcar" evidence="9">
    <location>
        <begin position="220"/>
        <end position="306"/>
    </location>
</feature>
<evidence type="ECO:0000256" key="2">
    <source>
        <dbReference type="ARBA" id="ARBA00006375"/>
    </source>
</evidence>
<dbReference type="SUPFAM" id="SSF103506">
    <property type="entry name" value="Mitochondrial carrier"/>
    <property type="match status" value="1"/>
</dbReference>
<keyword evidence="7" id="KW-0496">Mitochondrion</keyword>
<evidence type="ECO:0000256" key="5">
    <source>
        <dbReference type="ARBA" id="ARBA00022737"/>
    </source>
</evidence>
<dbReference type="GO" id="GO:0006843">
    <property type="term" value="P:mitochondrial citrate transmembrane transport"/>
    <property type="evidence" value="ECO:0007669"/>
    <property type="project" value="TreeGrafter"/>
</dbReference>
<evidence type="ECO:0000256" key="10">
    <source>
        <dbReference type="RuleBase" id="RU000488"/>
    </source>
</evidence>
<dbReference type="GO" id="GO:0140021">
    <property type="term" value="P:mitochondrial ADP transmembrane transport"/>
    <property type="evidence" value="ECO:0007669"/>
    <property type="project" value="InterPro"/>
</dbReference>
<reference evidence="11" key="1">
    <citation type="submission" date="2021-06" db="EMBL/GenBank/DDBJ databases">
        <authorList>
            <person name="Kallberg Y."/>
            <person name="Tangrot J."/>
            <person name="Rosling A."/>
        </authorList>
    </citation>
    <scope>NUCLEOTIDE SEQUENCE</scope>
    <source>
        <strain evidence="11">BR232B</strain>
    </source>
</reference>
<evidence type="ECO:0000256" key="4">
    <source>
        <dbReference type="ARBA" id="ARBA00022692"/>
    </source>
</evidence>
<sequence>MTEKKKDRPLHSLLAGCVAGGVEATITYPTEFVKTQLQLDKASTVIDCIDLFHRYKGPLDCLTQTVRERGFFALYRGLSALVIGTAAKAGIRFLTYEEIKKLLADENGHALLQELKRETGNWDIEDISGLGAGMTEAILVVTPTETIKTKLIHDSQAAVPKYKGLVHGVSTIVRQEGFGGVYRGLFPVMMRQGANQAVRFSTYSTLKQELQKWTIPGQPLPWSVTFAIGAIAGTVTVYTTMPLDVVKTKMQGLHAKTMYKNSFHCFWTVVRSEGVPALWKGATPRLGRLLFSGGIIFTVYEQVMTAFRKFS</sequence>
<dbReference type="Pfam" id="PF00153">
    <property type="entry name" value="Mito_carr"/>
    <property type="match status" value="3"/>
</dbReference>
<keyword evidence="12" id="KW-1185">Reference proteome</keyword>
<keyword evidence="5" id="KW-0677">Repeat</keyword>
<accession>A0A9N9G8B4</accession>
<keyword evidence="3 10" id="KW-0813">Transport</keyword>
<proteinExistence type="inferred from homology"/>
<evidence type="ECO:0000256" key="7">
    <source>
        <dbReference type="ARBA" id="ARBA00023128"/>
    </source>
</evidence>
<dbReference type="PROSITE" id="PS50920">
    <property type="entry name" value="SOLCAR"/>
    <property type="match status" value="3"/>
</dbReference>
<name>A0A9N9G8B4_9GLOM</name>
<evidence type="ECO:0000256" key="8">
    <source>
        <dbReference type="ARBA" id="ARBA00023136"/>
    </source>
</evidence>
<comment type="subcellular location">
    <subcellularLocation>
        <location evidence="1">Mitochondrion membrane</location>
        <topology evidence="1">Multi-pass membrane protein</topology>
    </subcellularLocation>
</comment>
<dbReference type="InterPro" id="IPR002113">
    <property type="entry name" value="ADT_euk_type"/>
</dbReference>
<dbReference type="OrthoDB" id="44467at2759"/>
<feature type="repeat" description="Solcar" evidence="9">
    <location>
        <begin position="120"/>
        <end position="209"/>
    </location>
</feature>
<dbReference type="EMBL" id="CAJVPI010000944">
    <property type="protein sequence ID" value="CAG8584116.1"/>
    <property type="molecule type" value="Genomic_DNA"/>
</dbReference>
<dbReference type="InterPro" id="IPR018108">
    <property type="entry name" value="MCP_transmembrane"/>
</dbReference>
<dbReference type="InterPro" id="IPR049563">
    <property type="entry name" value="TXTP-like"/>
</dbReference>
<feature type="repeat" description="Solcar" evidence="9">
    <location>
        <begin position="7"/>
        <end position="102"/>
    </location>
</feature>
<comment type="similarity">
    <text evidence="2 10">Belongs to the mitochondrial carrier (TC 2.A.29) family.</text>
</comment>
<dbReference type="PANTHER" id="PTHR45788">
    <property type="entry name" value="SUCCINATE/FUMARATE MITOCHONDRIAL TRANSPORTER-RELATED"/>
    <property type="match status" value="1"/>
</dbReference>
<keyword evidence="8 9" id="KW-0472">Membrane</keyword>
<comment type="caution">
    <text evidence="11">The sequence shown here is derived from an EMBL/GenBank/DDBJ whole genome shotgun (WGS) entry which is preliminary data.</text>
</comment>
<evidence type="ECO:0000256" key="9">
    <source>
        <dbReference type="PROSITE-ProRule" id="PRU00282"/>
    </source>
</evidence>
<dbReference type="Proteomes" id="UP000789739">
    <property type="component" value="Unassembled WGS sequence"/>
</dbReference>
<evidence type="ECO:0000313" key="11">
    <source>
        <dbReference type="EMBL" id="CAG8584116.1"/>
    </source>
</evidence>
<organism evidence="11 12">
    <name type="scientific">Paraglomus brasilianum</name>
    <dbReference type="NCBI Taxonomy" id="144538"/>
    <lineage>
        <taxon>Eukaryota</taxon>
        <taxon>Fungi</taxon>
        <taxon>Fungi incertae sedis</taxon>
        <taxon>Mucoromycota</taxon>
        <taxon>Glomeromycotina</taxon>
        <taxon>Glomeromycetes</taxon>
        <taxon>Paraglomerales</taxon>
        <taxon>Paraglomeraceae</taxon>
        <taxon>Paraglomus</taxon>
    </lineage>
</organism>
<dbReference type="FunFam" id="1.50.40.10:FF:000007">
    <property type="entry name" value="Mitochondrial tricarboxylate transport protein-like"/>
    <property type="match status" value="1"/>
</dbReference>
<keyword evidence="4 9" id="KW-0812">Transmembrane</keyword>
<evidence type="ECO:0000313" key="12">
    <source>
        <dbReference type="Proteomes" id="UP000789739"/>
    </source>
</evidence>
<dbReference type="GO" id="GO:1990544">
    <property type="term" value="P:mitochondrial ATP transmembrane transport"/>
    <property type="evidence" value="ECO:0007669"/>
    <property type="project" value="InterPro"/>
</dbReference>
<gene>
    <name evidence="11" type="ORF">PBRASI_LOCUS6778</name>
</gene>
<dbReference type="Gene3D" id="1.50.40.10">
    <property type="entry name" value="Mitochondrial carrier domain"/>
    <property type="match status" value="2"/>
</dbReference>
<dbReference type="GO" id="GO:0005471">
    <property type="term" value="F:ATP:ADP antiporter activity"/>
    <property type="evidence" value="ECO:0007669"/>
    <property type="project" value="InterPro"/>
</dbReference>